<evidence type="ECO:0000256" key="1">
    <source>
        <dbReference type="SAM" id="Coils"/>
    </source>
</evidence>
<name>A0A6A6UGG8_9PEZI</name>
<evidence type="ECO:0000313" key="3">
    <source>
        <dbReference type="EMBL" id="KAF2670537.1"/>
    </source>
</evidence>
<proteinExistence type="predicted"/>
<organism evidence="3 4">
    <name type="scientific">Microthyrium microscopicum</name>
    <dbReference type="NCBI Taxonomy" id="703497"/>
    <lineage>
        <taxon>Eukaryota</taxon>
        <taxon>Fungi</taxon>
        <taxon>Dikarya</taxon>
        <taxon>Ascomycota</taxon>
        <taxon>Pezizomycotina</taxon>
        <taxon>Dothideomycetes</taxon>
        <taxon>Dothideomycetes incertae sedis</taxon>
        <taxon>Microthyriales</taxon>
        <taxon>Microthyriaceae</taxon>
        <taxon>Microthyrium</taxon>
    </lineage>
</organism>
<sequence length="230" mass="24915">MADHRALLRAEKASRAAPKPKPEPTPSSKKRKASPITTPDDNDTHKRTKQTSLSPQPPALPSPTTAQPPTIPQPSTATTPPPEPTLPPTTEPIIDEDEWAAFQNDIALAEAPAQATTISRPAMSAAEIAKAEREEATAAFRNDVAEEKEEASRALVEELEEMAGYDERVKVLRERREKLRMGGGENEVNGSREDGGENGAIDGDGEKKENVDGESEGSEDEEFDDWGFGH</sequence>
<feature type="region of interest" description="Disordered" evidence="2">
    <location>
        <begin position="176"/>
        <end position="230"/>
    </location>
</feature>
<reference evidence="3" key="1">
    <citation type="journal article" date="2020" name="Stud. Mycol.">
        <title>101 Dothideomycetes genomes: a test case for predicting lifestyles and emergence of pathogens.</title>
        <authorList>
            <person name="Haridas S."/>
            <person name="Albert R."/>
            <person name="Binder M."/>
            <person name="Bloem J."/>
            <person name="Labutti K."/>
            <person name="Salamov A."/>
            <person name="Andreopoulos B."/>
            <person name="Baker S."/>
            <person name="Barry K."/>
            <person name="Bills G."/>
            <person name="Bluhm B."/>
            <person name="Cannon C."/>
            <person name="Castanera R."/>
            <person name="Culley D."/>
            <person name="Daum C."/>
            <person name="Ezra D."/>
            <person name="Gonzalez J."/>
            <person name="Henrissat B."/>
            <person name="Kuo A."/>
            <person name="Liang C."/>
            <person name="Lipzen A."/>
            <person name="Lutzoni F."/>
            <person name="Magnuson J."/>
            <person name="Mondo S."/>
            <person name="Nolan M."/>
            <person name="Ohm R."/>
            <person name="Pangilinan J."/>
            <person name="Park H.-J."/>
            <person name="Ramirez L."/>
            <person name="Alfaro M."/>
            <person name="Sun H."/>
            <person name="Tritt A."/>
            <person name="Yoshinaga Y."/>
            <person name="Zwiers L.-H."/>
            <person name="Turgeon B."/>
            <person name="Goodwin S."/>
            <person name="Spatafora J."/>
            <person name="Crous P."/>
            <person name="Grigoriev I."/>
        </authorList>
    </citation>
    <scope>NUCLEOTIDE SEQUENCE</scope>
    <source>
        <strain evidence="3">CBS 115976</strain>
    </source>
</reference>
<evidence type="ECO:0000256" key="2">
    <source>
        <dbReference type="SAM" id="MobiDB-lite"/>
    </source>
</evidence>
<gene>
    <name evidence="3" type="ORF">BT63DRAFT_240821</name>
</gene>
<dbReference type="AlphaFoldDB" id="A0A6A6UGG8"/>
<dbReference type="Proteomes" id="UP000799302">
    <property type="component" value="Unassembled WGS sequence"/>
</dbReference>
<feature type="compositionally biased region" description="Low complexity" evidence="2">
    <location>
        <begin position="62"/>
        <end position="78"/>
    </location>
</feature>
<keyword evidence="1" id="KW-0175">Coiled coil</keyword>
<protein>
    <submittedName>
        <fullName evidence="3">Uncharacterized protein</fullName>
    </submittedName>
</protein>
<feature type="region of interest" description="Disordered" evidence="2">
    <location>
        <begin position="1"/>
        <end position="93"/>
    </location>
</feature>
<evidence type="ECO:0000313" key="4">
    <source>
        <dbReference type="Proteomes" id="UP000799302"/>
    </source>
</evidence>
<feature type="compositionally biased region" description="Basic and acidic residues" evidence="2">
    <location>
        <begin position="1"/>
        <end position="14"/>
    </location>
</feature>
<feature type="compositionally biased region" description="Acidic residues" evidence="2">
    <location>
        <begin position="212"/>
        <end position="230"/>
    </location>
</feature>
<accession>A0A6A6UGG8</accession>
<keyword evidence="4" id="KW-1185">Reference proteome</keyword>
<feature type="compositionally biased region" description="Pro residues" evidence="2">
    <location>
        <begin position="79"/>
        <end position="90"/>
    </location>
</feature>
<feature type="coiled-coil region" evidence="1">
    <location>
        <begin position="141"/>
        <end position="175"/>
    </location>
</feature>
<dbReference type="EMBL" id="MU004234">
    <property type="protein sequence ID" value="KAF2670537.1"/>
    <property type="molecule type" value="Genomic_DNA"/>
</dbReference>